<reference evidence="8 9" key="1">
    <citation type="submission" date="2020-07" db="EMBL/GenBank/DDBJ databases">
        <title>Sequencing the genomes of 1000 actinobacteria strains.</title>
        <authorList>
            <person name="Klenk H.-P."/>
        </authorList>
    </citation>
    <scope>NUCLEOTIDE SEQUENCE [LARGE SCALE GENOMIC DNA]</scope>
    <source>
        <strain evidence="8 9">DSM 15475</strain>
    </source>
</reference>
<dbReference type="SUPFAM" id="SSF53790">
    <property type="entry name" value="Tetrapyrrole methylase"/>
    <property type="match status" value="1"/>
</dbReference>
<dbReference type="InterPro" id="IPR014777">
    <property type="entry name" value="4pyrrole_Mease_sub1"/>
</dbReference>
<evidence type="ECO:0000259" key="7">
    <source>
        <dbReference type="Pfam" id="PF00590"/>
    </source>
</evidence>
<feature type="domain" description="Tetrapyrrole methylase" evidence="7">
    <location>
        <begin position="23"/>
        <end position="224"/>
    </location>
</feature>
<keyword evidence="2 8" id="KW-0489">Methyltransferase</keyword>
<dbReference type="PANTHER" id="PTHR45790">
    <property type="entry name" value="SIROHEME SYNTHASE-RELATED"/>
    <property type="match status" value="1"/>
</dbReference>
<dbReference type="Gene3D" id="3.40.1010.10">
    <property type="entry name" value="Cobalt-precorrin-4 Transmethylase, Domain 1"/>
    <property type="match status" value="1"/>
</dbReference>
<protein>
    <recommendedName>
        <fullName evidence="1">uroporphyrinogen-III C-methyltransferase</fullName>
        <ecNumber evidence="1">2.1.1.107</ecNumber>
    </recommendedName>
</protein>
<dbReference type="CDD" id="cd11642">
    <property type="entry name" value="SUMT"/>
    <property type="match status" value="1"/>
</dbReference>
<gene>
    <name evidence="8" type="ORF">HNR09_002312</name>
</gene>
<dbReference type="PANTHER" id="PTHR45790:SF3">
    <property type="entry name" value="S-ADENOSYL-L-METHIONINE-DEPENDENT UROPORPHYRINOGEN III METHYLTRANSFERASE, CHLOROPLASTIC"/>
    <property type="match status" value="1"/>
</dbReference>
<dbReference type="Gene3D" id="3.30.950.10">
    <property type="entry name" value="Methyltransferase, Cobalt-precorrin-4 Transmethylase, Domain 2"/>
    <property type="match status" value="1"/>
</dbReference>
<comment type="caution">
    <text evidence="8">The sequence shown here is derived from an EMBL/GenBank/DDBJ whole genome shotgun (WGS) entry which is preliminary data.</text>
</comment>
<dbReference type="RefSeq" id="WP_179542192.1">
    <property type="nucleotide sequence ID" value="NZ_BAAALL010000001.1"/>
</dbReference>
<dbReference type="InterPro" id="IPR000878">
    <property type="entry name" value="4pyrrol_Mease"/>
</dbReference>
<dbReference type="EMBL" id="JACCFY010000001">
    <property type="protein sequence ID" value="NYJ78901.1"/>
    <property type="molecule type" value="Genomic_DNA"/>
</dbReference>
<evidence type="ECO:0000313" key="8">
    <source>
        <dbReference type="EMBL" id="NYJ78901.1"/>
    </source>
</evidence>
<dbReference type="GO" id="GO:0016491">
    <property type="term" value="F:oxidoreductase activity"/>
    <property type="evidence" value="ECO:0007669"/>
    <property type="project" value="UniProtKB-KW"/>
</dbReference>
<evidence type="ECO:0000256" key="5">
    <source>
        <dbReference type="ARBA" id="ARBA00023244"/>
    </source>
</evidence>
<keyword evidence="5" id="KW-0627">Porphyrin biosynthesis</keyword>
<proteinExistence type="predicted"/>
<dbReference type="GO" id="GO:0019354">
    <property type="term" value="P:siroheme biosynthetic process"/>
    <property type="evidence" value="ECO:0007669"/>
    <property type="project" value="InterPro"/>
</dbReference>
<dbReference type="InterPro" id="IPR014776">
    <property type="entry name" value="4pyrrole_Mease_sub2"/>
</dbReference>
<dbReference type="Pfam" id="PF00590">
    <property type="entry name" value="TP_methylase"/>
    <property type="match status" value="1"/>
</dbReference>
<name>A0A7Z0GPI4_9MICC</name>
<dbReference type="Proteomes" id="UP000535437">
    <property type="component" value="Unassembled WGS sequence"/>
</dbReference>
<evidence type="ECO:0000313" key="9">
    <source>
        <dbReference type="Proteomes" id="UP000535437"/>
    </source>
</evidence>
<feature type="region of interest" description="Disordered" evidence="6">
    <location>
        <begin position="1"/>
        <end position="20"/>
    </location>
</feature>
<dbReference type="InterPro" id="IPR035996">
    <property type="entry name" value="4pyrrol_Methylase_sf"/>
</dbReference>
<evidence type="ECO:0000256" key="3">
    <source>
        <dbReference type="ARBA" id="ARBA00022679"/>
    </source>
</evidence>
<keyword evidence="3 8" id="KW-0808">Transferase</keyword>
<dbReference type="EC" id="2.1.1.107" evidence="1"/>
<dbReference type="InterPro" id="IPR050161">
    <property type="entry name" value="Siro_Cobalamin_biosynth"/>
</dbReference>
<dbReference type="InterPro" id="IPR006366">
    <property type="entry name" value="CobA/CysG_C"/>
</dbReference>
<dbReference type="NCBIfam" id="NF004790">
    <property type="entry name" value="PRK06136.1"/>
    <property type="match status" value="1"/>
</dbReference>
<dbReference type="FunFam" id="3.40.1010.10:FF:000001">
    <property type="entry name" value="Siroheme synthase"/>
    <property type="match status" value="1"/>
</dbReference>
<evidence type="ECO:0000256" key="6">
    <source>
        <dbReference type="SAM" id="MobiDB-lite"/>
    </source>
</evidence>
<accession>A0A7Z0GPI4</accession>
<keyword evidence="9" id="KW-1185">Reference proteome</keyword>
<keyword evidence="4" id="KW-0949">S-adenosyl-L-methionine</keyword>
<sequence length="275" mass="28975">MRETTNIHPRTSRTDVPAPGGHVALIGGGPAQADLITHRGHELLLAADVVVADRLGPRALLEELAEGVEVIDVGKAPGCHTATQDEINDLLVDRALRGLRVARLKGGDPYVLGRGSEEREHCRRFGIPVEVVPGITSAVGVPAEAGIPLTHRGLSRGFTVITGHDDLDVVPRSEQHTLVILMGVSTLRRTATHLMVNGHDASTPVAIIESGGTPEQRVTLSRLHAVADVAARRKVANPAVIVVGAVVTLADDWPLELDTDAPLSGRRTAATVTSP</sequence>
<keyword evidence="8" id="KW-0560">Oxidoreductase</keyword>
<dbReference type="GO" id="GO:0016829">
    <property type="term" value="F:lyase activity"/>
    <property type="evidence" value="ECO:0007669"/>
    <property type="project" value="UniProtKB-KW"/>
</dbReference>
<evidence type="ECO:0000256" key="2">
    <source>
        <dbReference type="ARBA" id="ARBA00022603"/>
    </source>
</evidence>
<dbReference type="GO" id="GO:0032259">
    <property type="term" value="P:methylation"/>
    <property type="evidence" value="ECO:0007669"/>
    <property type="project" value="UniProtKB-KW"/>
</dbReference>
<dbReference type="GO" id="GO:0004851">
    <property type="term" value="F:uroporphyrin-III C-methyltransferase activity"/>
    <property type="evidence" value="ECO:0007669"/>
    <property type="project" value="UniProtKB-EC"/>
</dbReference>
<evidence type="ECO:0000256" key="4">
    <source>
        <dbReference type="ARBA" id="ARBA00022691"/>
    </source>
</evidence>
<keyword evidence="8" id="KW-0456">Lyase</keyword>
<dbReference type="NCBIfam" id="TIGR01469">
    <property type="entry name" value="cobA_cysG_Cterm"/>
    <property type="match status" value="1"/>
</dbReference>
<organism evidence="8 9">
    <name type="scientific">Nesterenkonia xinjiangensis</name>
    <dbReference type="NCBI Taxonomy" id="225327"/>
    <lineage>
        <taxon>Bacteria</taxon>
        <taxon>Bacillati</taxon>
        <taxon>Actinomycetota</taxon>
        <taxon>Actinomycetes</taxon>
        <taxon>Micrococcales</taxon>
        <taxon>Micrococcaceae</taxon>
        <taxon>Nesterenkonia</taxon>
    </lineage>
</organism>
<evidence type="ECO:0000256" key="1">
    <source>
        <dbReference type="ARBA" id="ARBA00012162"/>
    </source>
</evidence>
<dbReference type="AlphaFoldDB" id="A0A7Z0GPI4"/>